<keyword evidence="2" id="KW-1185">Reference proteome</keyword>
<proteinExistence type="predicted"/>
<dbReference type="Proteomes" id="UP001152607">
    <property type="component" value="Unassembled WGS sequence"/>
</dbReference>
<protein>
    <submittedName>
        <fullName evidence="1">Uncharacterized protein</fullName>
    </submittedName>
</protein>
<reference evidence="1" key="1">
    <citation type="submission" date="2023-01" db="EMBL/GenBank/DDBJ databases">
        <authorList>
            <person name="Van Ghelder C."/>
            <person name="Rancurel C."/>
        </authorList>
    </citation>
    <scope>NUCLEOTIDE SEQUENCE</scope>
    <source>
        <strain evidence="1">CNCM I-4278</strain>
    </source>
</reference>
<sequence>MASLLKTCGSLIASKTTNSQVSAWLRLTRTLDPRRNPAVHVYMSLTSPTYVCLYIHIH</sequence>
<gene>
    <name evidence="1" type="ORF">PDIGIT_LOCUS3941</name>
</gene>
<name>A0A9W4U7L2_9PLEO</name>
<comment type="caution">
    <text evidence="1">The sequence shown here is derived from an EMBL/GenBank/DDBJ whole genome shotgun (WGS) entry which is preliminary data.</text>
</comment>
<dbReference type="AlphaFoldDB" id="A0A9W4U7L2"/>
<evidence type="ECO:0000313" key="1">
    <source>
        <dbReference type="EMBL" id="CAI6328025.1"/>
    </source>
</evidence>
<dbReference type="EMBL" id="CAOQHR010000002">
    <property type="protein sequence ID" value="CAI6328025.1"/>
    <property type="molecule type" value="Genomic_DNA"/>
</dbReference>
<accession>A0A9W4U7L2</accession>
<organism evidence="1 2">
    <name type="scientific">Periconia digitata</name>
    <dbReference type="NCBI Taxonomy" id="1303443"/>
    <lineage>
        <taxon>Eukaryota</taxon>
        <taxon>Fungi</taxon>
        <taxon>Dikarya</taxon>
        <taxon>Ascomycota</taxon>
        <taxon>Pezizomycotina</taxon>
        <taxon>Dothideomycetes</taxon>
        <taxon>Pleosporomycetidae</taxon>
        <taxon>Pleosporales</taxon>
        <taxon>Massarineae</taxon>
        <taxon>Periconiaceae</taxon>
        <taxon>Periconia</taxon>
    </lineage>
</organism>
<evidence type="ECO:0000313" key="2">
    <source>
        <dbReference type="Proteomes" id="UP001152607"/>
    </source>
</evidence>